<evidence type="ECO:0000256" key="13">
    <source>
        <dbReference type="ARBA" id="ARBA00023004"/>
    </source>
</evidence>
<dbReference type="GO" id="GO:0022904">
    <property type="term" value="P:respiratory electron transport chain"/>
    <property type="evidence" value="ECO:0007669"/>
    <property type="project" value="InterPro"/>
</dbReference>
<feature type="transmembrane region" description="Helical" evidence="18">
    <location>
        <begin position="690"/>
        <end position="713"/>
    </location>
</feature>
<feature type="transmembrane region" description="Helical" evidence="18">
    <location>
        <begin position="155"/>
        <end position="182"/>
    </location>
</feature>
<feature type="transmembrane region" description="Helical" evidence="18">
    <location>
        <begin position="241"/>
        <end position="262"/>
    </location>
</feature>
<dbReference type="Pfam" id="PF00115">
    <property type="entry name" value="COX1"/>
    <property type="match status" value="1"/>
</dbReference>
<feature type="transmembrane region" description="Helical" evidence="18">
    <location>
        <begin position="115"/>
        <end position="135"/>
    </location>
</feature>
<evidence type="ECO:0000256" key="14">
    <source>
        <dbReference type="ARBA" id="ARBA00023008"/>
    </source>
</evidence>
<feature type="transmembrane region" description="Helical" evidence="18">
    <location>
        <begin position="194"/>
        <end position="221"/>
    </location>
</feature>
<keyword evidence="9" id="KW-0479">Metal-binding</keyword>
<feature type="transmembrane region" description="Helical" evidence="18">
    <location>
        <begin position="657"/>
        <end position="678"/>
    </location>
</feature>
<evidence type="ECO:0000256" key="18">
    <source>
        <dbReference type="SAM" id="Phobius"/>
    </source>
</evidence>
<evidence type="ECO:0000313" key="21">
    <source>
        <dbReference type="EMBL" id="GEM90670.1"/>
    </source>
</evidence>
<evidence type="ECO:0000256" key="8">
    <source>
        <dbReference type="ARBA" id="ARBA00022692"/>
    </source>
</evidence>
<dbReference type="InterPro" id="IPR036927">
    <property type="entry name" value="Cyt_c_oxase-like_su1_sf"/>
</dbReference>
<organism evidence="21 22">
    <name type="scientific">Oceanithermus desulfurans NBRC 100063</name>
    <dbReference type="NCBI Taxonomy" id="1227550"/>
    <lineage>
        <taxon>Bacteria</taxon>
        <taxon>Thermotogati</taxon>
        <taxon>Deinococcota</taxon>
        <taxon>Deinococci</taxon>
        <taxon>Thermales</taxon>
        <taxon>Thermaceae</taxon>
        <taxon>Oceanithermus</taxon>
    </lineage>
</organism>
<evidence type="ECO:0000256" key="3">
    <source>
        <dbReference type="ARBA" id="ARBA00012949"/>
    </source>
</evidence>
<protein>
    <recommendedName>
        <fullName evidence="3">cytochrome-c oxidase</fullName>
        <ecNumber evidence="3">7.1.1.9</ecNumber>
    </recommendedName>
</protein>
<comment type="caution">
    <text evidence="21">The sequence shown here is derived from an EMBL/GenBank/DDBJ whole genome shotgun (WGS) entry which is preliminary data.</text>
</comment>
<evidence type="ECO:0000259" key="20">
    <source>
        <dbReference type="PROSITE" id="PS50855"/>
    </source>
</evidence>
<feature type="transmembrane region" description="Helical" evidence="18">
    <location>
        <begin position="33"/>
        <end position="58"/>
    </location>
</feature>
<evidence type="ECO:0000256" key="15">
    <source>
        <dbReference type="ARBA" id="ARBA00023136"/>
    </source>
</evidence>
<proteinExistence type="inferred from homology"/>
<dbReference type="GO" id="GO:0046872">
    <property type="term" value="F:metal ion binding"/>
    <property type="evidence" value="ECO:0007669"/>
    <property type="project" value="UniProtKB-KW"/>
</dbReference>
<keyword evidence="7 17" id="KW-0679">Respiratory chain</keyword>
<dbReference type="PROSITE" id="PS00077">
    <property type="entry name" value="COX1_CUB"/>
    <property type="match status" value="1"/>
</dbReference>
<evidence type="ECO:0000256" key="7">
    <source>
        <dbReference type="ARBA" id="ARBA00022660"/>
    </source>
</evidence>
<feature type="transmembrane region" description="Helical" evidence="18">
    <location>
        <begin position="774"/>
        <end position="791"/>
    </location>
</feature>
<evidence type="ECO:0000256" key="9">
    <source>
        <dbReference type="ARBA" id="ARBA00022723"/>
    </source>
</evidence>
<dbReference type="GO" id="GO:0005886">
    <property type="term" value="C:plasma membrane"/>
    <property type="evidence" value="ECO:0007669"/>
    <property type="project" value="UniProtKB-SubCell"/>
</dbReference>
<feature type="transmembrane region" description="Helical" evidence="18">
    <location>
        <begin position="425"/>
        <end position="446"/>
    </location>
</feature>
<comment type="pathway">
    <text evidence="2">Energy metabolism; oxidative phosphorylation.</text>
</comment>
<evidence type="ECO:0000313" key="22">
    <source>
        <dbReference type="Proteomes" id="UP000321827"/>
    </source>
</evidence>
<comment type="similarity">
    <text evidence="17">Belongs to the heme-copper respiratory oxidase family.</text>
</comment>
<dbReference type="InterPro" id="IPR000883">
    <property type="entry name" value="Cyt_C_Oxase_1"/>
</dbReference>
<reference evidence="21 22" key="1">
    <citation type="submission" date="2019-07" db="EMBL/GenBank/DDBJ databases">
        <title>Whole genome shotgun sequence of Oceanithermus desulfurans NBRC 100063.</title>
        <authorList>
            <person name="Hosoyama A."/>
            <person name="Uohara A."/>
            <person name="Ohji S."/>
            <person name="Ichikawa N."/>
        </authorList>
    </citation>
    <scope>NUCLEOTIDE SEQUENCE [LARGE SCALE GENOMIC DNA]</scope>
    <source>
        <strain evidence="21 22">NBRC 100063</strain>
    </source>
</reference>
<comment type="catalytic activity">
    <reaction evidence="16">
        <text>4 Fe(II)-[cytochrome c] + O2 + 8 H(+)(in) = 4 Fe(III)-[cytochrome c] + 2 H2O + 4 H(+)(out)</text>
        <dbReference type="Rhea" id="RHEA:11436"/>
        <dbReference type="Rhea" id="RHEA-COMP:10350"/>
        <dbReference type="Rhea" id="RHEA-COMP:14399"/>
        <dbReference type="ChEBI" id="CHEBI:15377"/>
        <dbReference type="ChEBI" id="CHEBI:15378"/>
        <dbReference type="ChEBI" id="CHEBI:15379"/>
        <dbReference type="ChEBI" id="CHEBI:29033"/>
        <dbReference type="ChEBI" id="CHEBI:29034"/>
        <dbReference type="EC" id="7.1.1.9"/>
    </reaction>
</comment>
<dbReference type="EC" id="7.1.1.9" evidence="3"/>
<feature type="domain" description="Heme-copper oxidase subunit III family profile" evidence="19">
    <location>
        <begin position="546"/>
        <end position="792"/>
    </location>
</feature>
<keyword evidence="8 17" id="KW-0812">Transmembrane</keyword>
<keyword evidence="5" id="KW-1003">Cell membrane</keyword>
<dbReference type="EMBL" id="BJXN01000018">
    <property type="protein sequence ID" value="GEM90670.1"/>
    <property type="molecule type" value="Genomic_DNA"/>
</dbReference>
<dbReference type="Pfam" id="PF00510">
    <property type="entry name" value="COX3"/>
    <property type="match status" value="1"/>
</dbReference>
<evidence type="ECO:0000259" key="19">
    <source>
        <dbReference type="PROSITE" id="PS50253"/>
    </source>
</evidence>
<dbReference type="InterPro" id="IPR035973">
    <property type="entry name" value="Cyt_c_oxidase_su3-like_sf"/>
</dbReference>
<feature type="transmembrane region" description="Helical" evidence="18">
    <location>
        <begin position="619"/>
        <end position="642"/>
    </location>
</feature>
<dbReference type="CDD" id="cd00386">
    <property type="entry name" value="Heme_Cu_Oxidase_III_like"/>
    <property type="match status" value="1"/>
</dbReference>
<evidence type="ECO:0000256" key="17">
    <source>
        <dbReference type="RuleBase" id="RU000370"/>
    </source>
</evidence>
<feature type="transmembrane region" description="Helical" evidence="18">
    <location>
        <begin position="309"/>
        <end position="328"/>
    </location>
</feature>
<dbReference type="InterPro" id="IPR023615">
    <property type="entry name" value="Cyt_c_Oxase_su1_BS"/>
</dbReference>
<dbReference type="SUPFAM" id="SSF81442">
    <property type="entry name" value="Cytochrome c oxidase subunit I-like"/>
    <property type="match status" value="1"/>
</dbReference>
<feature type="transmembrane region" description="Helical" evidence="18">
    <location>
        <begin position="383"/>
        <end position="405"/>
    </location>
</feature>
<dbReference type="FunFam" id="1.20.210.10:FF:000006">
    <property type="entry name" value="Cytochrome c oxidase subunit 1"/>
    <property type="match status" value="1"/>
</dbReference>
<dbReference type="RefSeq" id="WP_147148616.1">
    <property type="nucleotide sequence ID" value="NZ_BJXN01000018.1"/>
</dbReference>
<keyword evidence="6 17" id="KW-0349">Heme</keyword>
<dbReference type="SUPFAM" id="SSF81452">
    <property type="entry name" value="Cytochrome c oxidase subunit III-like"/>
    <property type="match status" value="1"/>
</dbReference>
<feature type="transmembrane region" description="Helical" evidence="18">
    <location>
        <begin position="348"/>
        <end position="371"/>
    </location>
</feature>
<dbReference type="Gene3D" id="1.20.210.10">
    <property type="entry name" value="Cytochrome c oxidase-like, subunit I domain"/>
    <property type="match status" value="1"/>
</dbReference>
<keyword evidence="10" id="KW-1278">Translocase</keyword>
<dbReference type="GO" id="GO:0020037">
    <property type="term" value="F:heme binding"/>
    <property type="evidence" value="ECO:0007669"/>
    <property type="project" value="InterPro"/>
</dbReference>
<evidence type="ECO:0000256" key="11">
    <source>
        <dbReference type="ARBA" id="ARBA00022982"/>
    </source>
</evidence>
<name>A0A511RLZ1_9DEIN</name>
<dbReference type="PROSITE" id="PS50253">
    <property type="entry name" value="COX3"/>
    <property type="match status" value="1"/>
</dbReference>
<dbReference type="PANTHER" id="PTHR10422">
    <property type="entry name" value="CYTOCHROME C OXIDASE SUBUNIT 1"/>
    <property type="match status" value="1"/>
</dbReference>
<dbReference type="PRINTS" id="PR01165">
    <property type="entry name" value="CYCOXIDASEI"/>
</dbReference>
<evidence type="ECO:0000256" key="16">
    <source>
        <dbReference type="ARBA" id="ARBA00047816"/>
    </source>
</evidence>
<dbReference type="OrthoDB" id="9759913at2"/>
<gene>
    <name evidence="21" type="primary">caaA</name>
    <name evidence="21" type="ORF">ODE01S_21040</name>
</gene>
<dbReference type="GO" id="GO:0009060">
    <property type="term" value="P:aerobic respiration"/>
    <property type="evidence" value="ECO:0007669"/>
    <property type="project" value="InterPro"/>
</dbReference>
<evidence type="ECO:0000256" key="6">
    <source>
        <dbReference type="ARBA" id="ARBA00022617"/>
    </source>
</evidence>
<dbReference type="GO" id="GO:0004129">
    <property type="term" value="F:cytochrome-c oxidase activity"/>
    <property type="evidence" value="ECO:0007669"/>
    <property type="project" value="UniProtKB-EC"/>
</dbReference>
<accession>A0A511RLZ1</accession>
<evidence type="ECO:0000256" key="10">
    <source>
        <dbReference type="ARBA" id="ARBA00022967"/>
    </source>
</evidence>
<evidence type="ECO:0000256" key="12">
    <source>
        <dbReference type="ARBA" id="ARBA00022989"/>
    </source>
</evidence>
<feature type="domain" description="Cytochrome oxidase subunit I profile" evidence="20">
    <location>
        <begin position="9"/>
        <end position="526"/>
    </location>
</feature>
<keyword evidence="4 17" id="KW-0813">Transport</keyword>
<dbReference type="PROSITE" id="PS50855">
    <property type="entry name" value="COX1"/>
    <property type="match status" value="1"/>
</dbReference>
<dbReference type="Gene3D" id="1.10.287.70">
    <property type="match status" value="1"/>
</dbReference>
<feature type="transmembrane region" description="Helical" evidence="18">
    <location>
        <begin position="725"/>
        <end position="753"/>
    </location>
</feature>
<feature type="transmembrane region" description="Helical" evidence="18">
    <location>
        <begin position="582"/>
        <end position="599"/>
    </location>
</feature>
<comment type="subcellular location">
    <subcellularLocation>
        <location evidence="1">Cell membrane</location>
        <topology evidence="1">Multi-pass membrane protein</topology>
    </subcellularLocation>
</comment>
<evidence type="ECO:0000256" key="4">
    <source>
        <dbReference type="ARBA" id="ARBA00022448"/>
    </source>
</evidence>
<dbReference type="GO" id="GO:0015990">
    <property type="term" value="P:electron transport coupled proton transport"/>
    <property type="evidence" value="ECO:0007669"/>
    <property type="project" value="TreeGrafter"/>
</dbReference>
<evidence type="ECO:0000256" key="2">
    <source>
        <dbReference type="ARBA" id="ARBA00004673"/>
    </source>
</evidence>
<dbReference type="Gene3D" id="1.20.120.80">
    <property type="entry name" value="Cytochrome c oxidase, subunit III, four-helix bundle"/>
    <property type="match status" value="1"/>
</dbReference>
<keyword evidence="13" id="KW-0408">Iron</keyword>
<feature type="transmembrane region" description="Helical" evidence="18">
    <location>
        <begin position="557"/>
        <end position="576"/>
    </location>
</feature>
<keyword evidence="14" id="KW-0186">Copper</keyword>
<feature type="transmembrane region" description="Helical" evidence="18">
    <location>
        <begin position="78"/>
        <end position="103"/>
    </location>
</feature>
<keyword evidence="12 18" id="KW-1133">Transmembrane helix</keyword>
<keyword evidence="15 18" id="KW-0472">Membrane</keyword>
<evidence type="ECO:0000256" key="5">
    <source>
        <dbReference type="ARBA" id="ARBA00022475"/>
    </source>
</evidence>
<keyword evidence="11 17" id="KW-0249">Electron transport</keyword>
<dbReference type="AlphaFoldDB" id="A0A511RLZ1"/>
<sequence length="792" mass="88338">MAVQAPEARTARPSWGAVIWDLLTTVDHKKIGLMYAFVAFLSFAISGVLALLFRIQLWDPANQFLTGSAFNQMITVHGAMMLFFFILQAGLAGFGNFLVPLMLGERDVALPRINAFSFWSFLFAIVLVVVSLFFGDVPQAGWTFYYPLSTSLGSAFYMAAILLLGISSLLSNANFVATIYNLRMKGMSLWKMPMYVWSIFAASILNLFTLAGLTAATLVTLLDVKLGLTLFNPDLGGDPVLFQQFFWFYSHPTVYVMLLPYLGILAEISSTFARKPLFGYKAMVYAQMGIVLLGMLVWAHHMFTVGQSAIFQIAFAFTTALIAVPTGVKIFNLLGTLWGGKLVMKTPLYWVLGFIFNFLIGGITGVMLSMVPFDYHAQDSYFVVAHFHNVLMAGSGFGAFAGLYYWWPKFTGRMYDDRLGKLHFWLFLVGYLLVFMPQYVMGFLGMPRRYYTYPADVPGLVPLNQISTIGAVVLTIGGLVWLWAMYKSLRSGPKAPANPWGGWTLEWATSSPPPAHNFDVKFPEKIESERPLYDWERAGLKPEPVDPKTIHLPNSSFWPVFTSTALFVMFFGMAAFDWPNGWMLAGALLTLVGLVGWALEPEYSHPVEHHTVTGKSQGWMGMAWFITSEIGLFAILIAGYLYLRLTGNAVPPEERPALWLALVNTFFLVSSSFVVHSAHHDLKHGRASPFKLGLLITIVLGVVFLGVQGYEFVLAHQHLPWTEDLWMAAFFTIVGLHGLHVLIGATGLSLAYLQALLGRSDAKNHATLEAAGMYWHLVDAVWLFIVVLFYVW</sequence>
<evidence type="ECO:0000256" key="1">
    <source>
        <dbReference type="ARBA" id="ARBA00004651"/>
    </source>
</evidence>
<feature type="transmembrane region" description="Helical" evidence="18">
    <location>
        <begin position="282"/>
        <end position="303"/>
    </location>
</feature>
<dbReference type="PANTHER" id="PTHR10422:SF18">
    <property type="entry name" value="CYTOCHROME C OXIDASE SUBUNIT 1"/>
    <property type="match status" value="1"/>
</dbReference>
<feature type="transmembrane region" description="Helical" evidence="18">
    <location>
        <begin position="466"/>
        <end position="486"/>
    </location>
</feature>
<dbReference type="InterPro" id="IPR000298">
    <property type="entry name" value="Cyt_c_oxidase-like_su3"/>
</dbReference>
<dbReference type="InterPro" id="IPR013833">
    <property type="entry name" value="Cyt_c_oxidase_su3_a-hlx"/>
</dbReference>
<dbReference type="InterPro" id="IPR023616">
    <property type="entry name" value="Cyt_c_oxase-like_su1_dom"/>
</dbReference>
<dbReference type="Proteomes" id="UP000321827">
    <property type="component" value="Unassembled WGS sequence"/>
</dbReference>